<evidence type="ECO:0000256" key="5">
    <source>
        <dbReference type="ARBA" id="ARBA00023242"/>
    </source>
</evidence>
<comment type="subcellular location">
    <subcellularLocation>
        <location evidence="1">Nucleus</location>
        <location evidence="1">Nucleolus</location>
    </subcellularLocation>
</comment>
<comment type="caution">
    <text evidence="7">The sequence shown here is derived from an EMBL/GenBank/DDBJ whole genome shotgun (WGS) entry which is preliminary data.</text>
</comment>
<dbReference type="PANTHER" id="PTHR23183">
    <property type="entry name" value="NOP14"/>
    <property type="match status" value="1"/>
</dbReference>
<sequence>MKLKPPKPNPFETIWSWRKFDVLGKKRKGEKRRIGLARSVAIEKARNLFIRKKTLLKEYEQSGNSSVSIDKRIGEQNEGLGEFDKAIMRSQRERQLKLNKKSKYNLSDGEEDEFKIEDGMSLQGRDDFEDEVPFDDEDDAETADTVILYAWLEQASFG</sequence>
<evidence type="ECO:0000256" key="4">
    <source>
        <dbReference type="ARBA" id="ARBA00022552"/>
    </source>
</evidence>
<accession>A0A7J0FNE2</accession>
<dbReference type="Pfam" id="PF04147">
    <property type="entry name" value="Nop14"/>
    <property type="match status" value="1"/>
</dbReference>
<dbReference type="InterPro" id="IPR007276">
    <property type="entry name" value="Nop14"/>
</dbReference>
<proteinExistence type="inferred from homology"/>
<comment type="function">
    <text evidence="6">Involved in nucleolar processing of pre-18S ribosomal RNA. Has a role in the nuclear export of 40S pre-ribosomal subunit to the cytoplasm.</text>
</comment>
<evidence type="ECO:0000256" key="1">
    <source>
        <dbReference type="ARBA" id="ARBA00004604"/>
    </source>
</evidence>
<keyword evidence="4" id="KW-0698">rRNA processing</keyword>
<evidence type="ECO:0000256" key="3">
    <source>
        <dbReference type="ARBA" id="ARBA00022517"/>
    </source>
</evidence>
<dbReference type="GO" id="GO:0030490">
    <property type="term" value="P:maturation of SSU-rRNA"/>
    <property type="evidence" value="ECO:0007669"/>
    <property type="project" value="TreeGrafter"/>
</dbReference>
<organism evidence="7 8">
    <name type="scientific">Actinidia rufa</name>
    <dbReference type="NCBI Taxonomy" id="165716"/>
    <lineage>
        <taxon>Eukaryota</taxon>
        <taxon>Viridiplantae</taxon>
        <taxon>Streptophyta</taxon>
        <taxon>Embryophyta</taxon>
        <taxon>Tracheophyta</taxon>
        <taxon>Spermatophyta</taxon>
        <taxon>Magnoliopsida</taxon>
        <taxon>eudicotyledons</taxon>
        <taxon>Gunneridae</taxon>
        <taxon>Pentapetalae</taxon>
        <taxon>asterids</taxon>
        <taxon>Ericales</taxon>
        <taxon>Actinidiaceae</taxon>
        <taxon>Actinidia</taxon>
    </lineage>
</organism>
<dbReference type="OrthoDB" id="1681842at2759"/>
<dbReference type="AlphaFoldDB" id="A0A7J0FNE2"/>
<name>A0A7J0FNE2_9ERIC</name>
<evidence type="ECO:0000313" key="8">
    <source>
        <dbReference type="Proteomes" id="UP000585474"/>
    </source>
</evidence>
<keyword evidence="5" id="KW-0539">Nucleus</keyword>
<protein>
    <submittedName>
        <fullName evidence="7">Uncharacterized protein</fullName>
    </submittedName>
</protein>
<keyword evidence="3" id="KW-0690">Ribosome biogenesis</keyword>
<evidence type="ECO:0000313" key="7">
    <source>
        <dbReference type="EMBL" id="GFZ00239.1"/>
    </source>
</evidence>
<dbReference type="Proteomes" id="UP000585474">
    <property type="component" value="Unassembled WGS sequence"/>
</dbReference>
<reference evidence="7 8" key="1">
    <citation type="submission" date="2019-07" db="EMBL/GenBank/DDBJ databases">
        <title>De Novo Assembly of kiwifruit Actinidia rufa.</title>
        <authorList>
            <person name="Sugita-Konishi S."/>
            <person name="Sato K."/>
            <person name="Mori E."/>
            <person name="Abe Y."/>
            <person name="Kisaki G."/>
            <person name="Hamano K."/>
            <person name="Suezawa K."/>
            <person name="Otani M."/>
            <person name="Fukuda T."/>
            <person name="Manabe T."/>
            <person name="Gomi K."/>
            <person name="Tabuchi M."/>
            <person name="Akimitsu K."/>
            <person name="Kataoka I."/>
        </authorList>
    </citation>
    <scope>NUCLEOTIDE SEQUENCE [LARGE SCALE GENOMIC DNA]</scope>
    <source>
        <strain evidence="8">cv. Fuchu</strain>
    </source>
</reference>
<dbReference type="GO" id="GO:0032040">
    <property type="term" value="C:small-subunit processome"/>
    <property type="evidence" value="ECO:0007669"/>
    <property type="project" value="InterPro"/>
</dbReference>
<gene>
    <name evidence="7" type="ORF">Acr_13g0016380</name>
</gene>
<dbReference type="PANTHER" id="PTHR23183:SF0">
    <property type="entry name" value="NUCLEOLAR PROTEIN 14"/>
    <property type="match status" value="1"/>
</dbReference>
<keyword evidence="8" id="KW-1185">Reference proteome</keyword>
<dbReference type="GO" id="GO:0030692">
    <property type="term" value="C:Noc4p-Nop14p complex"/>
    <property type="evidence" value="ECO:0007669"/>
    <property type="project" value="TreeGrafter"/>
</dbReference>
<evidence type="ECO:0000256" key="6">
    <source>
        <dbReference type="ARBA" id="ARBA00024695"/>
    </source>
</evidence>
<comment type="similarity">
    <text evidence="2">Belongs to the NOP14 family.</text>
</comment>
<evidence type="ECO:0000256" key="2">
    <source>
        <dbReference type="ARBA" id="ARBA00007466"/>
    </source>
</evidence>
<dbReference type="EMBL" id="BJWL01000013">
    <property type="protein sequence ID" value="GFZ00239.1"/>
    <property type="molecule type" value="Genomic_DNA"/>
</dbReference>